<protein>
    <recommendedName>
        <fullName evidence="4">Fumarate hydratase class II</fullName>
        <shortName evidence="4">Fumarase C</shortName>
        <ecNumber evidence="4">4.2.1.2</ecNumber>
    </recommendedName>
    <alternativeName>
        <fullName evidence="4">Aerobic fumarase</fullName>
    </alternativeName>
    <alternativeName>
        <fullName evidence="4">Iron-independent fumarase</fullName>
    </alternativeName>
</protein>
<dbReference type="UniPathway" id="UPA00223">
    <property type="reaction ID" value="UER01007"/>
</dbReference>
<dbReference type="InterPro" id="IPR022761">
    <property type="entry name" value="Fumarate_lyase_N"/>
</dbReference>
<dbReference type="PROSITE" id="PS00163">
    <property type="entry name" value="FUMARATE_LYASES"/>
    <property type="match status" value="1"/>
</dbReference>
<dbReference type="InterPro" id="IPR005677">
    <property type="entry name" value="Fum_hydII"/>
</dbReference>
<dbReference type="InterPro" id="IPR024083">
    <property type="entry name" value="Fumarase/histidase_N"/>
</dbReference>
<name>A0A422QY60_9RHOB</name>
<comment type="catalytic activity">
    <reaction evidence="4">
        <text>(S)-malate = fumarate + H2O</text>
        <dbReference type="Rhea" id="RHEA:12460"/>
        <dbReference type="ChEBI" id="CHEBI:15377"/>
        <dbReference type="ChEBI" id="CHEBI:15589"/>
        <dbReference type="ChEBI" id="CHEBI:29806"/>
        <dbReference type="EC" id="4.2.1.2"/>
    </reaction>
</comment>
<dbReference type="EC" id="4.2.1.2" evidence="4"/>
<feature type="site" description="Important for catalytic activity" evidence="4">
    <location>
        <position position="331"/>
    </location>
</feature>
<dbReference type="Pfam" id="PF10415">
    <property type="entry name" value="FumaraseC_C"/>
    <property type="match status" value="1"/>
</dbReference>
<dbReference type="EMBL" id="PXNQ02000004">
    <property type="protein sequence ID" value="RNF34916.1"/>
    <property type="molecule type" value="Genomic_DNA"/>
</dbReference>
<evidence type="ECO:0000313" key="7">
    <source>
        <dbReference type="EMBL" id="RNF34916.1"/>
    </source>
</evidence>
<dbReference type="Gene3D" id="1.20.200.10">
    <property type="entry name" value="Fumarase/aspartase (Central domain)"/>
    <property type="match status" value="1"/>
</dbReference>
<feature type="binding site" evidence="4">
    <location>
        <position position="319"/>
    </location>
    <ligand>
        <name>substrate</name>
    </ligand>
</feature>
<dbReference type="Gene3D" id="1.10.275.10">
    <property type="entry name" value="Fumarase/aspartase (N-terminal domain)"/>
    <property type="match status" value="1"/>
</dbReference>
<organism evidence="7 8">
    <name type="scientific">Paracoccus methylarcula</name>
    <dbReference type="NCBI Taxonomy" id="72022"/>
    <lineage>
        <taxon>Bacteria</taxon>
        <taxon>Pseudomonadati</taxon>
        <taxon>Pseudomonadota</taxon>
        <taxon>Alphaproteobacteria</taxon>
        <taxon>Rhodobacterales</taxon>
        <taxon>Paracoccaceae</taxon>
        <taxon>Paracoccus</taxon>
    </lineage>
</organism>
<comment type="caution">
    <text evidence="7">The sequence shown here is derived from an EMBL/GenBank/DDBJ whole genome shotgun (WGS) entry which is preliminary data.</text>
</comment>
<dbReference type="GO" id="GO:0004333">
    <property type="term" value="F:fumarate hydratase activity"/>
    <property type="evidence" value="ECO:0007669"/>
    <property type="project" value="UniProtKB-UniRule"/>
</dbReference>
<evidence type="ECO:0000256" key="3">
    <source>
        <dbReference type="ARBA" id="ARBA00023239"/>
    </source>
</evidence>
<accession>A0A422QY60</accession>
<dbReference type="OrthoDB" id="9802809at2"/>
<dbReference type="HAMAP" id="MF_00743">
    <property type="entry name" value="FumaraseC"/>
    <property type="match status" value="1"/>
</dbReference>
<evidence type="ECO:0000259" key="5">
    <source>
        <dbReference type="Pfam" id="PF00206"/>
    </source>
</evidence>
<dbReference type="RefSeq" id="WP_106690895.1">
    <property type="nucleotide sequence ID" value="NZ_PXNQ02000004.1"/>
</dbReference>
<comment type="miscellaneous">
    <text evidence="4">There are 2 substrate-binding sites: the catalytic A site, and the non-catalytic B site that may play a role in the transfer of substrate or product between the active site and the solvent. Alternatively, the B site may bind allosteric effectors.</text>
</comment>
<dbReference type="GO" id="GO:0006106">
    <property type="term" value="P:fumarate metabolic process"/>
    <property type="evidence" value="ECO:0007669"/>
    <property type="project" value="InterPro"/>
</dbReference>
<dbReference type="FunFam" id="1.10.275.10:FF:000001">
    <property type="entry name" value="Fumarate hydratase, mitochondrial"/>
    <property type="match status" value="1"/>
</dbReference>
<dbReference type="NCBIfam" id="TIGR00979">
    <property type="entry name" value="fumC_II"/>
    <property type="match status" value="1"/>
</dbReference>
<comment type="subcellular location">
    <subcellularLocation>
        <location evidence="4">Cytoplasm</location>
    </subcellularLocation>
</comment>
<gene>
    <name evidence="4 7" type="primary">fumC</name>
    <name evidence="7" type="ORF">A7A09_007940</name>
</gene>
<dbReference type="GO" id="GO:0006099">
    <property type="term" value="P:tricarboxylic acid cycle"/>
    <property type="evidence" value="ECO:0007669"/>
    <property type="project" value="UniProtKB-UniRule"/>
</dbReference>
<evidence type="ECO:0000256" key="2">
    <source>
        <dbReference type="ARBA" id="ARBA00022532"/>
    </source>
</evidence>
<reference evidence="7" key="1">
    <citation type="submission" date="2018-05" db="EMBL/GenBank/DDBJ databases">
        <title>Reclassification of Methylarcula marina and Methylarcula terricola as Paracoccus methylarcula sp.nov., comb.nov. and Paracoccus terricola comb.nov.</title>
        <authorList>
            <person name="Shmareva M.N."/>
            <person name="Doronina N.V."/>
            <person name="Vasilenko O.V."/>
            <person name="Tarlachkov S.V."/>
            <person name="Trotsenko Y.A."/>
        </authorList>
    </citation>
    <scope>NUCLEOTIDE SEQUENCE [LARGE SCALE GENOMIC DNA]</scope>
    <source>
        <strain evidence="7">VKM B-2159</strain>
    </source>
</reference>
<dbReference type="GO" id="GO:0005737">
    <property type="term" value="C:cytoplasm"/>
    <property type="evidence" value="ECO:0007669"/>
    <property type="project" value="UniProtKB-SubCell"/>
</dbReference>
<dbReference type="Pfam" id="PF00206">
    <property type="entry name" value="Lyase_1"/>
    <property type="match status" value="1"/>
</dbReference>
<proteinExistence type="inferred from homology"/>
<keyword evidence="2 4" id="KW-0816">Tricarboxylic acid cycle</keyword>
<comment type="pathway">
    <text evidence="4">Carbohydrate metabolism; tricarboxylic acid cycle; (S)-malate from fumarate: step 1/1.</text>
</comment>
<evidence type="ECO:0000259" key="6">
    <source>
        <dbReference type="Pfam" id="PF10415"/>
    </source>
</evidence>
<feature type="active site" description="Proton donor/acceptor" evidence="4">
    <location>
        <position position="188"/>
    </location>
</feature>
<dbReference type="PANTHER" id="PTHR11444">
    <property type="entry name" value="ASPARTATEAMMONIA/ARGININOSUCCINATE/ADENYLOSUCCINATE LYASE"/>
    <property type="match status" value="1"/>
</dbReference>
<dbReference type="FunFam" id="1.10.40.30:FF:000002">
    <property type="entry name" value="Fumarate hydratase class II"/>
    <property type="match status" value="1"/>
</dbReference>
<keyword evidence="8" id="KW-1185">Reference proteome</keyword>
<keyword evidence="3 4" id="KW-0456">Lyase</keyword>
<comment type="function">
    <text evidence="4">Involved in the TCA cycle. Catalyzes the stereospecific interconversion of fumarate to L-malate.</text>
</comment>
<evidence type="ECO:0000313" key="8">
    <source>
        <dbReference type="Proteomes" id="UP000238137"/>
    </source>
</evidence>
<dbReference type="AlphaFoldDB" id="A0A422QY60"/>
<feature type="domain" description="Fumarase C C-terminal" evidence="6">
    <location>
        <begin position="408"/>
        <end position="460"/>
    </location>
</feature>
<feature type="binding site" description="in site B" evidence="4">
    <location>
        <begin position="129"/>
        <end position="132"/>
    </location>
    <ligand>
        <name>substrate</name>
    </ligand>
</feature>
<comment type="subunit">
    <text evidence="4">Homotetramer.</text>
</comment>
<dbReference type="CDD" id="cd01362">
    <property type="entry name" value="Fumarase_classII"/>
    <property type="match status" value="1"/>
</dbReference>
<keyword evidence="4" id="KW-0963">Cytoplasm</keyword>
<dbReference type="PANTHER" id="PTHR11444:SF1">
    <property type="entry name" value="FUMARATE HYDRATASE, MITOCHONDRIAL"/>
    <property type="match status" value="1"/>
</dbReference>
<dbReference type="Gene3D" id="1.10.40.30">
    <property type="entry name" value="Fumarase/aspartase (C-terminal domain)"/>
    <property type="match status" value="1"/>
</dbReference>
<evidence type="ECO:0000256" key="4">
    <source>
        <dbReference type="HAMAP-Rule" id="MF_00743"/>
    </source>
</evidence>
<dbReference type="SUPFAM" id="SSF48557">
    <property type="entry name" value="L-aspartase-like"/>
    <property type="match status" value="1"/>
</dbReference>
<dbReference type="GO" id="GO:0006108">
    <property type="term" value="P:malate metabolic process"/>
    <property type="evidence" value="ECO:0007669"/>
    <property type="project" value="TreeGrafter"/>
</dbReference>
<feature type="binding site" evidence="4">
    <location>
        <begin position="98"/>
        <end position="100"/>
    </location>
    <ligand>
        <name>substrate</name>
    </ligand>
</feature>
<evidence type="ECO:0000256" key="1">
    <source>
        <dbReference type="ARBA" id="ARBA00009084"/>
    </source>
</evidence>
<feature type="binding site" evidence="4">
    <location>
        <begin position="324"/>
        <end position="326"/>
    </location>
    <ligand>
        <name>substrate</name>
    </ligand>
</feature>
<dbReference type="InterPro" id="IPR018951">
    <property type="entry name" value="Fumarase_C_C"/>
</dbReference>
<dbReference type="FunFam" id="1.20.200.10:FF:000001">
    <property type="entry name" value="Fumarate hydratase, mitochondrial"/>
    <property type="match status" value="1"/>
</dbReference>
<feature type="active site" evidence="4">
    <location>
        <position position="318"/>
    </location>
</feature>
<feature type="binding site" evidence="4">
    <location>
        <position position="187"/>
    </location>
    <ligand>
        <name>substrate</name>
    </ligand>
</feature>
<dbReference type="NCBIfam" id="NF008909">
    <property type="entry name" value="PRK12273.1"/>
    <property type="match status" value="1"/>
</dbReference>
<feature type="domain" description="Fumarate lyase N-terminal" evidence="5">
    <location>
        <begin position="13"/>
        <end position="342"/>
    </location>
</feature>
<comment type="similarity">
    <text evidence="1 4">Belongs to the class-II fumarase/aspartase family. Fumarase subfamily.</text>
</comment>
<dbReference type="PRINTS" id="PR00149">
    <property type="entry name" value="FUMRATELYASE"/>
</dbReference>
<dbReference type="InterPro" id="IPR008948">
    <property type="entry name" value="L-Aspartase-like"/>
</dbReference>
<feature type="binding site" evidence="4">
    <location>
        <begin position="139"/>
        <end position="141"/>
    </location>
    <ligand>
        <name>substrate</name>
    </ligand>
</feature>
<dbReference type="InterPro" id="IPR000362">
    <property type="entry name" value="Fumarate_lyase_fam"/>
</dbReference>
<dbReference type="Proteomes" id="UP000238137">
    <property type="component" value="Unassembled WGS sequence"/>
</dbReference>
<dbReference type="InterPro" id="IPR020557">
    <property type="entry name" value="Fumarate_lyase_CS"/>
</dbReference>
<sequence length="464" mass="49951">MTKTRTETDSFGPLEVDASKYWGAQTQRSILNFPIGWERQPVAIIRALGAIKLAAARINMAEGRLDERIGRAMEQAATEVFEGKFDDNFPLVVWQTGSGTQSNMNANEVISNRAIEILGGEKGSKDPVHPNDHCNMGQSSNDTFPTAMHVGIGMMARDVLLPGLEKLHEALVAKSQEFKDIIKIGRTHTQDATPLTLGQEFGGYAHQVKMGIERVKLALPHIYELAQGGTAVGTGLNTKKGWDTAIAAEIAKITDLPFVTAPNKFEALAGHDAMVFFSGALKTVAASLFKIANDIRLLGSGPRSGLGELILPENEPGSSIMPGKVNPTQAEALTMVCAHVMGNDAAVGFAGSQGHFELNVYNPMMSYNVLQSMQLLGDAAGSFTDNMVVGTKANTARIEKLMKESLMLVTALAPTIGYDNATKVAKTAHKNGTTLREEAIALRFVDGETFDRIVRPEDMIGPKE</sequence>